<evidence type="ECO:0000256" key="1">
    <source>
        <dbReference type="SAM" id="Phobius"/>
    </source>
</evidence>
<keyword evidence="1" id="KW-1133">Transmembrane helix</keyword>
<keyword evidence="3" id="KW-1185">Reference proteome</keyword>
<gene>
    <name evidence="2" type="ORF">H6G95_30075</name>
</gene>
<organism evidence="2 3">
    <name type="scientific">Nostoc linckia FACHB-391</name>
    <dbReference type="NCBI Taxonomy" id="2692906"/>
    <lineage>
        <taxon>Bacteria</taxon>
        <taxon>Bacillati</taxon>
        <taxon>Cyanobacteriota</taxon>
        <taxon>Cyanophyceae</taxon>
        <taxon>Nostocales</taxon>
        <taxon>Nostocaceae</taxon>
        <taxon>Nostoc</taxon>
    </lineage>
</organism>
<proteinExistence type="predicted"/>
<evidence type="ECO:0000313" key="2">
    <source>
        <dbReference type="EMBL" id="MBD2564760.1"/>
    </source>
</evidence>
<keyword evidence="1" id="KW-0812">Transmembrane</keyword>
<dbReference type="EMBL" id="JACJTE010000058">
    <property type="protein sequence ID" value="MBD2564760.1"/>
    <property type="molecule type" value="Genomic_DNA"/>
</dbReference>
<protein>
    <submittedName>
        <fullName evidence="2">Uncharacterized protein</fullName>
    </submittedName>
</protein>
<accession>A0ABR8F7B7</accession>
<feature type="transmembrane region" description="Helical" evidence="1">
    <location>
        <begin position="38"/>
        <end position="60"/>
    </location>
</feature>
<comment type="caution">
    <text evidence="2">The sequence shown here is derived from an EMBL/GenBank/DDBJ whole genome shotgun (WGS) entry which is preliminary data.</text>
</comment>
<sequence>MVCPHDSAVIVGRVVGLSSVARPIAQCSEEMAIAASNVLLMFCMIGELVVCQGNFAWWLAEGQRGRGERTWYLPLLCSPAPLLLCRPPPSNFGLANY</sequence>
<keyword evidence="1" id="KW-0472">Membrane</keyword>
<dbReference type="Proteomes" id="UP000604661">
    <property type="component" value="Unassembled WGS sequence"/>
</dbReference>
<dbReference type="RefSeq" id="WP_190899919.1">
    <property type="nucleotide sequence ID" value="NZ_JACJTE010000058.1"/>
</dbReference>
<reference evidence="2 3" key="1">
    <citation type="journal article" date="2020" name="ISME J.">
        <title>Comparative genomics reveals insights into cyanobacterial evolution and habitat adaptation.</title>
        <authorList>
            <person name="Chen M.Y."/>
            <person name="Teng W.K."/>
            <person name="Zhao L."/>
            <person name="Hu C.X."/>
            <person name="Zhou Y.K."/>
            <person name="Han B.P."/>
            <person name="Song L.R."/>
            <person name="Shu W.S."/>
        </authorList>
    </citation>
    <scope>NUCLEOTIDE SEQUENCE [LARGE SCALE GENOMIC DNA]</scope>
    <source>
        <strain evidence="2 3">FACHB-391</strain>
    </source>
</reference>
<name>A0ABR8F7B7_NOSLI</name>
<evidence type="ECO:0000313" key="3">
    <source>
        <dbReference type="Proteomes" id="UP000604661"/>
    </source>
</evidence>